<gene>
    <name evidence="13" type="primary">xcpT_2</name>
    <name evidence="13" type="ORF">MBHS_02783</name>
</gene>
<dbReference type="Pfam" id="PF08334">
    <property type="entry name" value="T2SSG"/>
    <property type="match status" value="1"/>
</dbReference>
<comment type="similarity">
    <text evidence="2">Belongs to the GSP G family.</text>
</comment>
<keyword evidence="6" id="KW-0997">Cell inner membrane</keyword>
<dbReference type="EMBL" id="FMSV02000511">
    <property type="protein sequence ID" value="SEH06917.1"/>
    <property type="molecule type" value="Genomic_DNA"/>
</dbReference>
<dbReference type="NCBIfam" id="TIGR01710">
    <property type="entry name" value="typeII_sec_gspG"/>
    <property type="match status" value="1"/>
</dbReference>
<dbReference type="RefSeq" id="WP_103920635.1">
    <property type="nucleotide sequence ID" value="NZ_FMSV02000511.1"/>
</dbReference>
<evidence type="ECO:0000313" key="13">
    <source>
        <dbReference type="EMBL" id="SEH06917.1"/>
    </source>
</evidence>
<dbReference type="GO" id="GO:0015627">
    <property type="term" value="C:type II protein secretion system complex"/>
    <property type="evidence" value="ECO:0007669"/>
    <property type="project" value="InterPro"/>
</dbReference>
<dbReference type="InterPro" id="IPR012902">
    <property type="entry name" value="N_methyl_site"/>
</dbReference>
<dbReference type="PRINTS" id="PR00813">
    <property type="entry name" value="BCTERIALGSPG"/>
</dbReference>
<protein>
    <recommendedName>
        <fullName evidence="3">Type II secretion system core protein G</fullName>
    </recommendedName>
</protein>
<dbReference type="OrthoDB" id="9795612at2"/>
<evidence type="ECO:0000256" key="4">
    <source>
        <dbReference type="ARBA" id="ARBA00022475"/>
    </source>
</evidence>
<reference evidence="13 14" key="1">
    <citation type="submission" date="2016-10" db="EMBL/GenBank/DDBJ databases">
        <authorList>
            <person name="de Groot N.N."/>
        </authorList>
    </citation>
    <scope>NUCLEOTIDE SEQUENCE [LARGE SCALE GENOMIC DNA]</scope>
    <source>
        <strain evidence="13">MBHS1</strain>
    </source>
</reference>
<organism evidence="13 14">
    <name type="scientific">Candidatus Venteria ishoeyi</name>
    <dbReference type="NCBI Taxonomy" id="1899563"/>
    <lineage>
        <taxon>Bacteria</taxon>
        <taxon>Pseudomonadati</taxon>
        <taxon>Pseudomonadota</taxon>
        <taxon>Gammaproteobacteria</taxon>
        <taxon>Thiotrichales</taxon>
        <taxon>Thiotrichaceae</taxon>
        <taxon>Venteria</taxon>
    </lineage>
</organism>
<dbReference type="SUPFAM" id="SSF54523">
    <property type="entry name" value="Pili subunits"/>
    <property type="match status" value="1"/>
</dbReference>
<dbReference type="GO" id="GO:0015628">
    <property type="term" value="P:protein secretion by the type II secretion system"/>
    <property type="evidence" value="ECO:0007669"/>
    <property type="project" value="InterPro"/>
</dbReference>
<dbReference type="InterPro" id="IPR045584">
    <property type="entry name" value="Pilin-like"/>
</dbReference>
<proteinExistence type="inferred from homology"/>
<dbReference type="InterPro" id="IPR000983">
    <property type="entry name" value="Bac_GSPG_pilin"/>
</dbReference>
<evidence type="ECO:0000256" key="2">
    <source>
        <dbReference type="ARBA" id="ARBA00009984"/>
    </source>
</evidence>
<evidence type="ECO:0000256" key="11">
    <source>
        <dbReference type="SAM" id="Phobius"/>
    </source>
</evidence>
<keyword evidence="5" id="KW-0488">Methylation</keyword>
<dbReference type="NCBIfam" id="TIGR02532">
    <property type="entry name" value="IV_pilin_GFxxxE"/>
    <property type="match status" value="1"/>
</dbReference>
<feature type="transmembrane region" description="Helical" evidence="11">
    <location>
        <begin position="21"/>
        <end position="44"/>
    </location>
</feature>
<keyword evidence="8 11" id="KW-1133">Transmembrane helix</keyword>
<evidence type="ECO:0000256" key="7">
    <source>
        <dbReference type="ARBA" id="ARBA00022692"/>
    </source>
</evidence>
<dbReference type="InterPro" id="IPR010054">
    <property type="entry name" value="Type2_sec_GspG"/>
</dbReference>
<dbReference type="PANTHER" id="PTHR30093">
    <property type="entry name" value="GENERAL SECRETION PATHWAY PROTEIN G"/>
    <property type="match status" value="1"/>
</dbReference>
<evidence type="ECO:0000256" key="5">
    <source>
        <dbReference type="ARBA" id="ARBA00022481"/>
    </source>
</evidence>
<dbReference type="PANTHER" id="PTHR30093:SF44">
    <property type="entry name" value="TYPE II SECRETION SYSTEM CORE PROTEIN G"/>
    <property type="match status" value="1"/>
</dbReference>
<keyword evidence="7 11" id="KW-0812">Transmembrane</keyword>
<evidence type="ECO:0000256" key="1">
    <source>
        <dbReference type="ARBA" id="ARBA00004377"/>
    </source>
</evidence>
<feature type="domain" description="Type II secretion system protein GspG C-terminal" evidence="12">
    <location>
        <begin position="46"/>
        <end position="151"/>
    </location>
</feature>
<sequence length="152" mass="17102">MHPYSLQKIQIKYKRQHKHRQSGFTLMELLIVMAIIAMLAGLAVPNIIDSFGGAQRDGAKGQISALETALDSYRLDVGKYPANLDALIKNPGSNKRWNGPYLKKQSLPQDPWGNDYQYRKPGRHNNPYDLYSMGPDGQEGGEGENEDIVSWK</sequence>
<name>A0A1H6F9Z8_9GAMM</name>
<keyword evidence="9 11" id="KW-0472">Membrane</keyword>
<comment type="subcellular location">
    <subcellularLocation>
        <location evidence="1">Cell inner membrane</location>
        <topology evidence="1">Single-pass membrane protein</topology>
    </subcellularLocation>
</comment>
<keyword evidence="14" id="KW-1185">Reference proteome</keyword>
<evidence type="ECO:0000256" key="6">
    <source>
        <dbReference type="ARBA" id="ARBA00022519"/>
    </source>
</evidence>
<dbReference type="Pfam" id="PF07963">
    <property type="entry name" value="N_methyl"/>
    <property type="match status" value="1"/>
</dbReference>
<dbReference type="AlphaFoldDB" id="A0A1H6F9Z8"/>
<accession>A0A1H6F9Z8</accession>
<evidence type="ECO:0000256" key="9">
    <source>
        <dbReference type="ARBA" id="ARBA00023136"/>
    </source>
</evidence>
<evidence type="ECO:0000256" key="3">
    <source>
        <dbReference type="ARBA" id="ARBA00020042"/>
    </source>
</evidence>
<dbReference type="GO" id="GO:0005886">
    <property type="term" value="C:plasma membrane"/>
    <property type="evidence" value="ECO:0007669"/>
    <property type="project" value="UniProtKB-SubCell"/>
</dbReference>
<dbReference type="InterPro" id="IPR013545">
    <property type="entry name" value="T2SS_protein-GspG_C"/>
</dbReference>
<keyword evidence="4" id="KW-1003">Cell membrane</keyword>
<feature type="compositionally biased region" description="Acidic residues" evidence="10">
    <location>
        <begin position="139"/>
        <end position="152"/>
    </location>
</feature>
<evidence type="ECO:0000256" key="8">
    <source>
        <dbReference type="ARBA" id="ARBA00022989"/>
    </source>
</evidence>
<dbReference type="Gene3D" id="3.30.700.10">
    <property type="entry name" value="Glycoprotein, Type 4 Pilin"/>
    <property type="match status" value="1"/>
</dbReference>
<feature type="region of interest" description="Disordered" evidence="10">
    <location>
        <begin position="89"/>
        <end position="152"/>
    </location>
</feature>
<evidence type="ECO:0000313" key="14">
    <source>
        <dbReference type="Proteomes" id="UP000236724"/>
    </source>
</evidence>
<evidence type="ECO:0000259" key="12">
    <source>
        <dbReference type="Pfam" id="PF08334"/>
    </source>
</evidence>
<dbReference type="Proteomes" id="UP000236724">
    <property type="component" value="Unassembled WGS sequence"/>
</dbReference>
<evidence type="ECO:0000256" key="10">
    <source>
        <dbReference type="SAM" id="MobiDB-lite"/>
    </source>
</evidence>